<dbReference type="InterPro" id="IPR048743">
    <property type="entry name" value="AME1"/>
</dbReference>
<feature type="compositionally biased region" description="Acidic residues" evidence="1">
    <location>
        <begin position="285"/>
        <end position="294"/>
    </location>
</feature>
<feature type="compositionally biased region" description="Acidic residues" evidence="1">
    <location>
        <begin position="239"/>
        <end position="250"/>
    </location>
</feature>
<dbReference type="HOGENOM" id="CLU_019416_0_0_1"/>
<dbReference type="Proteomes" id="UP000054321">
    <property type="component" value="Unassembled WGS sequence"/>
</dbReference>
<feature type="compositionally biased region" description="Acidic residues" evidence="1">
    <location>
        <begin position="133"/>
        <end position="143"/>
    </location>
</feature>
<dbReference type="Pfam" id="PF20994">
    <property type="entry name" value="CENPU"/>
    <property type="match status" value="1"/>
</dbReference>
<feature type="compositionally biased region" description="Polar residues" evidence="1">
    <location>
        <begin position="61"/>
        <end position="81"/>
    </location>
</feature>
<protein>
    <recommendedName>
        <fullName evidence="2">Inner kinetochore subunit AME1 domain-containing protein</fullName>
    </recommendedName>
</protein>
<feature type="compositionally biased region" description="Polar residues" evidence="1">
    <location>
        <begin position="182"/>
        <end position="210"/>
    </location>
</feature>
<feature type="domain" description="Inner kinetochore subunit AME1" evidence="2">
    <location>
        <begin position="412"/>
        <end position="599"/>
    </location>
</feature>
<evidence type="ECO:0000256" key="1">
    <source>
        <dbReference type="SAM" id="MobiDB-lite"/>
    </source>
</evidence>
<name>A0A0C3H2B9_OIDMZ</name>
<evidence type="ECO:0000313" key="3">
    <source>
        <dbReference type="EMBL" id="KIN02306.1"/>
    </source>
</evidence>
<dbReference type="AlphaFoldDB" id="A0A0C3H2B9"/>
<accession>A0A0C3H2B9</accession>
<evidence type="ECO:0000259" key="2">
    <source>
        <dbReference type="Pfam" id="PF20994"/>
    </source>
</evidence>
<reference evidence="4" key="2">
    <citation type="submission" date="2015-01" db="EMBL/GenBank/DDBJ databases">
        <title>Evolutionary Origins and Diversification of the Mycorrhizal Mutualists.</title>
        <authorList>
            <consortium name="DOE Joint Genome Institute"/>
            <consortium name="Mycorrhizal Genomics Consortium"/>
            <person name="Kohler A."/>
            <person name="Kuo A."/>
            <person name="Nagy L.G."/>
            <person name="Floudas D."/>
            <person name="Copeland A."/>
            <person name="Barry K.W."/>
            <person name="Cichocki N."/>
            <person name="Veneault-Fourrey C."/>
            <person name="LaButti K."/>
            <person name="Lindquist E.A."/>
            <person name="Lipzen A."/>
            <person name="Lundell T."/>
            <person name="Morin E."/>
            <person name="Murat C."/>
            <person name="Riley R."/>
            <person name="Ohm R."/>
            <person name="Sun H."/>
            <person name="Tunlid A."/>
            <person name="Henrissat B."/>
            <person name="Grigoriev I.V."/>
            <person name="Hibbett D.S."/>
            <person name="Martin F."/>
        </authorList>
    </citation>
    <scope>NUCLEOTIDE SEQUENCE [LARGE SCALE GENOMIC DNA]</scope>
    <source>
        <strain evidence="4">Zn</strain>
    </source>
</reference>
<feature type="compositionally biased region" description="Basic and acidic residues" evidence="1">
    <location>
        <begin position="273"/>
        <end position="284"/>
    </location>
</feature>
<evidence type="ECO:0000313" key="4">
    <source>
        <dbReference type="Proteomes" id="UP000054321"/>
    </source>
</evidence>
<gene>
    <name evidence="3" type="ORF">OIDMADRAFT_197449</name>
</gene>
<proteinExistence type="predicted"/>
<sequence length="609" mass="67158">MQQRLRGAQRQVKDVDFGLTFPTISDIPQPAQRAVSSQPTSRAAPPLSGRAPITTERGPLPSTTVLESNPVTTRSAANDANISAKRRKLNSDQTPSTSTRTTRSSLHVPRQDTYTLPEDEGDQHEAEIQNGLAEEEVDRDELEIPPQIPGQGNPDTAPITEVVTESPANAPGSGHRMRVSLNEATLQSLRLQDSFQNSSPAVVEHVNSSPALKRKRRIGDTTPKNSAPSAKRSSRYETAPEDDGELDELSPDQPRDRNRKLKQLSGRKSMNLRVDEDTAQHSAEEAEEIGDEEAAAALKKKPSRGRSSIPAAMSPDLDEPTPIVTKRRRGRPSDISSPAQQRLPKRASQQSAAKAAPKSASQPSKKSAKSAKDHGGSPIPITVHRFTKRPLYDDDVSDVDILNAEIPYIKRAGVSAIDVLSQVCHEIIESGLDTLAEGGSKADDPALRREYKTKWSAVEAFGRELQVRLLEYAINLDNSVALEKRLREERKKRFALREDVLRVRAEREQIALRMDEIRIKHEAESKEAQERDSLNNTMHDIELALERGKQQHPHDSVRGTTEKAGIELVLKRVAGEVSNKSDSGGILKQVREFNAFLERAALALETKRG</sequence>
<dbReference type="STRING" id="913774.A0A0C3H2B9"/>
<dbReference type="InParanoid" id="A0A0C3H2B9"/>
<feature type="region of interest" description="Disordered" evidence="1">
    <location>
        <begin position="1"/>
        <end position="382"/>
    </location>
</feature>
<keyword evidence="4" id="KW-1185">Reference proteome</keyword>
<reference evidence="3 4" key="1">
    <citation type="submission" date="2014-04" db="EMBL/GenBank/DDBJ databases">
        <authorList>
            <consortium name="DOE Joint Genome Institute"/>
            <person name="Kuo A."/>
            <person name="Martino E."/>
            <person name="Perotto S."/>
            <person name="Kohler A."/>
            <person name="Nagy L.G."/>
            <person name="Floudas D."/>
            <person name="Copeland A."/>
            <person name="Barry K.W."/>
            <person name="Cichocki N."/>
            <person name="Veneault-Fourrey C."/>
            <person name="LaButti K."/>
            <person name="Lindquist E.A."/>
            <person name="Lipzen A."/>
            <person name="Lundell T."/>
            <person name="Morin E."/>
            <person name="Murat C."/>
            <person name="Sun H."/>
            <person name="Tunlid A."/>
            <person name="Henrissat B."/>
            <person name="Grigoriev I.V."/>
            <person name="Hibbett D.S."/>
            <person name="Martin F."/>
            <person name="Nordberg H.P."/>
            <person name="Cantor M.N."/>
            <person name="Hua S.X."/>
        </authorList>
    </citation>
    <scope>NUCLEOTIDE SEQUENCE [LARGE SCALE GENOMIC DNA]</scope>
    <source>
        <strain evidence="3 4">Zn</strain>
    </source>
</reference>
<feature type="compositionally biased region" description="Low complexity" evidence="1">
    <location>
        <begin position="96"/>
        <end position="105"/>
    </location>
</feature>
<organism evidence="3 4">
    <name type="scientific">Oidiodendron maius (strain Zn)</name>
    <dbReference type="NCBI Taxonomy" id="913774"/>
    <lineage>
        <taxon>Eukaryota</taxon>
        <taxon>Fungi</taxon>
        <taxon>Dikarya</taxon>
        <taxon>Ascomycota</taxon>
        <taxon>Pezizomycotina</taxon>
        <taxon>Leotiomycetes</taxon>
        <taxon>Leotiomycetes incertae sedis</taxon>
        <taxon>Myxotrichaceae</taxon>
        <taxon>Oidiodendron</taxon>
    </lineage>
</organism>
<dbReference type="OrthoDB" id="5377952at2759"/>
<feature type="compositionally biased region" description="Low complexity" evidence="1">
    <location>
        <begin position="346"/>
        <end position="365"/>
    </location>
</feature>
<dbReference type="EMBL" id="KN832875">
    <property type="protein sequence ID" value="KIN02306.1"/>
    <property type="molecule type" value="Genomic_DNA"/>
</dbReference>